<evidence type="ECO:0000256" key="1">
    <source>
        <dbReference type="SAM" id="MobiDB-lite"/>
    </source>
</evidence>
<evidence type="ECO:0000313" key="3">
    <source>
        <dbReference type="Proteomes" id="UP000281677"/>
    </source>
</evidence>
<feature type="region of interest" description="Disordered" evidence="1">
    <location>
        <begin position="977"/>
        <end position="1006"/>
    </location>
</feature>
<feature type="region of interest" description="Disordered" evidence="1">
    <location>
        <begin position="878"/>
        <end position="933"/>
    </location>
</feature>
<feature type="compositionally biased region" description="Polar residues" evidence="1">
    <location>
        <begin position="878"/>
        <end position="893"/>
    </location>
</feature>
<dbReference type="VEuPathDB" id="FungiDB:BTJ68_04423"/>
<dbReference type="EMBL" id="QWIT01000513">
    <property type="protein sequence ID" value="RMZ23077.1"/>
    <property type="molecule type" value="Genomic_DNA"/>
</dbReference>
<protein>
    <submittedName>
        <fullName evidence="2">Uncharacterized protein</fullName>
    </submittedName>
</protein>
<evidence type="ECO:0000313" key="2">
    <source>
        <dbReference type="EMBL" id="RMZ23077.1"/>
    </source>
</evidence>
<feature type="compositionally biased region" description="Basic and acidic residues" evidence="1">
    <location>
        <begin position="580"/>
        <end position="592"/>
    </location>
</feature>
<feature type="compositionally biased region" description="Polar residues" evidence="1">
    <location>
        <begin position="568"/>
        <end position="577"/>
    </location>
</feature>
<gene>
    <name evidence="2" type="ORF">D0859_12890</name>
</gene>
<feature type="region of interest" description="Disordered" evidence="1">
    <location>
        <begin position="1"/>
        <end position="73"/>
    </location>
</feature>
<comment type="caution">
    <text evidence="2">The sequence shown here is derived from an EMBL/GenBank/DDBJ whole genome shotgun (WGS) entry which is preliminary data.</text>
</comment>
<dbReference type="OrthoDB" id="3650630at2759"/>
<organism evidence="2 3">
    <name type="scientific">Hortaea werneckii</name>
    <name type="common">Black yeast</name>
    <name type="synonym">Cladosporium werneckii</name>
    <dbReference type="NCBI Taxonomy" id="91943"/>
    <lineage>
        <taxon>Eukaryota</taxon>
        <taxon>Fungi</taxon>
        <taxon>Dikarya</taxon>
        <taxon>Ascomycota</taxon>
        <taxon>Pezizomycotina</taxon>
        <taxon>Dothideomycetes</taxon>
        <taxon>Dothideomycetidae</taxon>
        <taxon>Mycosphaerellales</taxon>
        <taxon>Teratosphaeriaceae</taxon>
        <taxon>Hortaea</taxon>
    </lineage>
</organism>
<proteinExistence type="predicted"/>
<dbReference type="Proteomes" id="UP000281677">
    <property type="component" value="Unassembled WGS sequence"/>
</dbReference>
<feature type="region of interest" description="Disordered" evidence="1">
    <location>
        <begin position="527"/>
        <end position="598"/>
    </location>
</feature>
<feature type="compositionally biased region" description="Polar residues" evidence="1">
    <location>
        <begin position="540"/>
        <end position="558"/>
    </location>
</feature>
<feature type="compositionally biased region" description="Polar residues" evidence="1">
    <location>
        <begin position="920"/>
        <end position="933"/>
    </location>
</feature>
<reference evidence="2 3" key="1">
    <citation type="journal article" date="2018" name="BMC Genomics">
        <title>Genomic evidence for intraspecific hybridization in a clonal and extremely halotolerant yeast.</title>
        <authorList>
            <person name="Gostincar C."/>
            <person name="Stajich J.E."/>
            <person name="Zupancic J."/>
            <person name="Zalar P."/>
            <person name="Gunde-Cimerman N."/>
        </authorList>
    </citation>
    <scope>NUCLEOTIDE SEQUENCE [LARGE SCALE GENOMIC DNA]</scope>
    <source>
        <strain evidence="2 3">EXF-120</strain>
    </source>
</reference>
<accession>A0A3M7IBU7</accession>
<dbReference type="AlphaFoldDB" id="A0A3M7IBU7"/>
<sequence length="1006" mass="114476">MDGREVEIVDLTGDENLPPRQEPSGLRYPVATERSLGKRPVEPSTLEPLRKVRRPEHENEHPPPEPSMSHGTVRQKMMTAPFEAGKRLHERARNDRSLREAMDALVAGTATPWQQALFERTYDEMMMMQATPLPSLPPPQHLSSMRDKSMDRLLSVDGLVKCVLQQADGPAPNIPYGPQAQCVVDRLCFDLPREFFEKLRDRAYGFPGLDCEVEEYDFQIEYARRAVNAFWPDREPIPYTSAVETALAERYQQSKQTLKEPWTGLSHIETDSLDQAILPKSLKWIVRRSMVRSKYWEDLNNAEFIRQVELRYRSEPEHNAILHATAQGFNLEHPSFDRLLDSALFHWTVIPEDDGIMRISEKPASEYVSGRPWVQPMRAETRESATPPLGPWPQENGCPVARVHGKCLERRECSYMRPLTIATYVVLLRRPDRRLCLDCVLCILANRLKDEPILREIFNRVARDETRIEDRRGYDNAVSATVNFLREFKGQDIPDFEKAARNEDTQDDSPQNNSWVPCYTGGARVEEESWSKQPIELGESSPSDTSSQNQNEGSSASRPVNEEDGTELQRSAQQSPSDTEDVRGEQSDKSPADIDELSNEDLQILATRIKITRDMSSFTSSDPIIRELVVQATAEAGFAQTLDQVAQGNDNTTTKRTPLETFRQAIKAIKQDIERPPAMRGLPEPLSPEQWPLKVSPQYTTYMKRSTEHGHRMPIEKRPTKYLAHPDSFIQMHWKDHHDVAYPLTLLPKATWNALHNVNDNKPHSAVCARCRRPRQLSSHDRKLFLTAERFSWPRLTFGYKARTGIEEALWPVNFELGVEEPVQFSMHHDIFSAKKSVKNKFYPYSDSCEAEMVMRVVEHAEILTNASWELWRDLDQQTTTPVPSQPGTTDASSARPPLGEISDNARPQAPPTPPSSATKNSKAPESASISPPSMSLVEMYSSLDKIERSSPMASRFLEAYAEKLHAEVCKECWVEENVPHDGDDEGEEGGEGKDEGQEEQSLHVW</sequence>
<name>A0A3M7IBU7_HORWE</name>